<proteinExistence type="inferred from homology"/>
<name>A0A1G6ICY7_9ACTN</name>
<evidence type="ECO:0000313" key="6">
    <source>
        <dbReference type="Proteomes" id="UP000199086"/>
    </source>
</evidence>
<dbReference type="PANTHER" id="PTHR42986">
    <property type="entry name" value="BENZALDEHYDE DEHYDROGENASE YFMT"/>
    <property type="match status" value="1"/>
</dbReference>
<dbReference type="PANTHER" id="PTHR42986:SF1">
    <property type="entry name" value="BENZALDEHYDE DEHYDROGENASE YFMT"/>
    <property type="match status" value="1"/>
</dbReference>
<protein>
    <submittedName>
        <fullName evidence="5">Benzaldehyde dehydrogenase (NAD+)</fullName>
    </submittedName>
</protein>
<dbReference type="FunFam" id="3.40.605.10:FF:000007">
    <property type="entry name" value="NAD/NADP-dependent betaine aldehyde dehydrogenase"/>
    <property type="match status" value="1"/>
</dbReference>
<dbReference type="Gene3D" id="3.40.309.10">
    <property type="entry name" value="Aldehyde Dehydrogenase, Chain A, domain 2"/>
    <property type="match status" value="1"/>
</dbReference>
<reference evidence="5 6" key="1">
    <citation type="submission" date="2016-06" db="EMBL/GenBank/DDBJ databases">
        <authorList>
            <person name="Olsen C.W."/>
            <person name="Carey S."/>
            <person name="Hinshaw L."/>
            <person name="Karasin A.I."/>
        </authorList>
    </citation>
    <scope>NUCLEOTIDE SEQUENCE [LARGE SCALE GENOMIC DNA]</scope>
    <source>
        <strain evidence="5 6">LZ-22</strain>
    </source>
</reference>
<accession>A0A1G6ICY7</accession>
<dbReference type="STRING" id="1577474.GA0111570_11561"/>
<sequence length="492" mass="51453">MTATMTSIATLLPRETWEGKVFTGTWRPAAHTAETVEPATGEVLGTVGLVDEQGIADSAKSAAEAQHRWARTSYDERAAVLRAAARIAEENADEIVEWIIRESGSTGAKAAFEVSLTVRALHEAAGLPSRATGEVLPSPDGKMTLARRRPVGVVGVISPFNFPLYLAIRAVAPALALGNAVVLKPDPRTAVCGGFTIARIFELAGLPAGALHVVPGDAAAGAAITSDPHISMVQFTGSTAAGRKVGEAAGRHLKRVSLELGGKNSLIILDDADLDLAVANTVWGVYLHQGQICMSTGRVLVHRSLHQPLLERLVARAKSLTVGDPLSGEVALGPLINEHQRDRALAVVQAAAAAGATVETGGSCDGLFFEPTVLSGVTPDNPAFREEIFAPVAVVVPFDTDDEAVELANDTEYGLSVGIISSDVGRAMALGDRLQTGLLHINDQTVNDDVINPFGGVGASGNGASIGGSSNGEEFTQWQWMTIRDQAPHYPL</sequence>
<dbReference type="GO" id="GO:0016620">
    <property type="term" value="F:oxidoreductase activity, acting on the aldehyde or oxo group of donors, NAD or NADP as acceptor"/>
    <property type="evidence" value="ECO:0007669"/>
    <property type="project" value="InterPro"/>
</dbReference>
<evidence type="ECO:0000256" key="3">
    <source>
        <dbReference type="ARBA" id="ARBA00023027"/>
    </source>
</evidence>
<keyword evidence="3" id="KW-0520">NAD</keyword>
<dbReference type="AlphaFoldDB" id="A0A1G6ICY7"/>
<dbReference type="Pfam" id="PF00171">
    <property type="entry name" value="Aldedh"/>
    <property type="match status" value="1"/>
</dbReference>
<comment type="similarity">
    <text evidence="1">Belongs to the aldehyde dehydrogenase family.</text>
</comment>
<dbReference type="EMBL" id="FMYF01000015">
    <property type="protein sequence ID" value="SDC04399.1"/>
    <property type="molecule type" value="Genomic_DNA"/>
</dbReference>
<gene>
    <name evidence="5" type="ORF">GA0111570_11561</name>
</gene>
<dbReference type="RefSeq" id="WP_092613713.1">
    <property type="nucleotide sequence ID" value="NZ_FMYF01000015.1"/>
</dbReference>
<dbReference type="OrthoDB" id="6882680at2"/>
<dbReference type="InterPro" id="IPR016161">
    <property type="entry name" value="Ald_DH/histidinol_DH"/>
</dbReference>
<organism evidence="5 6">
    <name type="scientific">Raineyella antarctica</name>
    <dbReference type="NCBI Taxonomy" id="1577474"/>
    <lineage>
        <taxon>Bacteria</taxon>
        <taxon>Bacillati</taxon>
        <taxon>Actinomycetota</taxon>
        <taxon>Actinomycetes</taxon>
        <taxon>Propionibacteriales</taxon>
        <taxon>Propionibacteriaceae</taxon>
        <taxon>Raineyella</taxon>
    </lineage>
</organism>
<dbReference type="Proteomes" id="UP000199086">
    <property type="component" value="Unassembled WGS sequence"/>
</dbReference>
<dbReference type="SUPFAM" id="SSF53720">
    <property type="entry name" value="ALDH-like"/>
    <property type="match status" value="1"/>
</dbReference>
<dbReference type="InterPro" id="IPR015590">
    <property type="entry name" value="Aldehyde_DH_dom"/>
</dbReference>
<dbReference type="InterPro" id="IPR016162">
    <property type="entry name" value="Ald_DH_N"/>
</dbReference>
<dbReference type="Gene3D" id="3.40.605.10">
    <property type="entry name" value="Aldehyde Dehydrogenase, Chain A, domain 1"/>
    <property type="match status" value="1"/>
</dbReference>
<evidence type="ECO:0000256" key="1">
    <source>
        <dbReference type="ARBA" id="ARBA00009986"/>
    </source>
</evidence>
<feature type="domain" description="Aldehyde dehydrogenase" evidence="4">
    <location>
        <begin position="27"/>
        <end position="480"/>
    </location>
</feature>
<evidence type="ECO:0000313" key="5">
    <source>
        <dbReference type="EMBL" id="SDC04399.1"/>
    </source>
</evidence>
<keyword evidence="6" id="KW-1185">Reference proteome</keyword>
<dbReference type="InterPro" id="IPR016163">
    <property type="entry name" value="Ald_DH_C"/>
</dbReference>
<keyword evidence="2" id="KW-0560">Oxidoreductase</keyword>
<evidence type="ECO:0000256" key="2">
    <source>
        <dbReference type="ARBA" id="ARBA00023002"/>
    </source>
</evidence>
<evidence type="ECO:0000259" key="4">
    <source>
        <dbReference type="Pfam" id="PF00171"/>
    </source>
</evidence>
<dbReference type="CDD" id="cd07152">
    <property type="entry name" value="ALDH_BenzADH"/>
    <property type="match status" value="1"/>
</dbReference>